<dbReference type="FunCoup" id="F2LVZ0">
    <property type="interactions" value="153"/>
</dbReference>
<reference evidence="3" key="2">
    <citation type="submission" date="2011-03" db="EMBL/GenBank/DDBJ databases">
        <title>The complete genome of Hippea maritima DSM 10411.</title>
        <authorList>
            <consortium name="US DOE Joint Genome Institute (JGI-PGF)"/>
            <person name="Lucas S."/>
            <person name="Copeland A."/>
            <person name="Lapidus A."/>
            <person name="Bruce D."/>
            <person name="Goodwin L."/>
            <person name="Pitluck S."/>
            <person name="Peters L."/>
            <person name="Kyrpides N."/>
            <person name="Mavromatis K."/>
            <person name="Pagani I."/>
            <person name="Ivanova N."/>
            <person name="Mikhailova N."/>
            <person name="Lu M."/>
            <person name="Detter J.C."/>
            <person name="Tapia R."/>
            <person name="Han C."/>
            <person name="Land M."/>
            <person name="Hauser L."/>
            <person name="Markowitz V."/>
            <person name="Cheng J.-F."/>
            <person name="Hugenholtz P."/>
            <person name="Woyke T."/>
            <person name="Wu D."/>
            <person name="Spring S."/>
            <person name="Schroeder M."/>
            <person name="Brambilla E."/>
            <person name="Klenk H.-P."/>
            <person name="Eisen J.A."/>
        </authorList>
    </citation>
    <scope>NUCLEOTIDE SEQUENCE [LARGE SCALE GENOMIC DNA]</scope>
    <source>
        <strain evidence="3">ATCC 700847 / DSM 10411 / MH2</strain>
    </source>
</reference>
<dbReference type="PANTHER" id="PTHR18964:SF149">
    <property type="entry name" value="BIFUNCTIONAL UDP-N-ACETYLGLUCOSAMINE 2-EPIMERASE_N-ACETYLMANNOSAMINE KINASE"/>
    <property type="match status" value="1"/>
</dbReference>
<dbReference type="eggNOG" id="COG1940">
    <property type="taxonomic scope" value="Bacteria"/>
</dbReference>
<accession>F2LVZ0</accession>
<dbReference type="KEGG" id="hmr:Hipma_0955"/>
<dbReference type="RefSeq" id="WP_013681965.1">
    <property type="nucleotide sequence ID" value="NC_015318.1"/>
</dbReference>
<dbReference type="Gene3D" id="3.30.420.40">
    <property type="match status" value="2"/>
</dbReference>
<keyword evidence="3" id="KW-1185">Reference proteome</keyword>
<dbReference type="PANTHER" id="PTHR18964">
    <property type="entry name" value="ROK (REPRESSOR, ORF, KINASE) FAMILY"/>
    <property type="match status" value="1"/>
</dbReference>
<dbReference type="AlphaFoldDB" id="F2LVZ0"/>
<name>F2LVZ0_HIPMA</name>
<dbReference type="Pfam" id="PF00480">
    <property type="entry name" value="ROK"/>
    <property type="match status" value="1"/>
</dbReference>
<dbReference type="HOGENOM" id="CLU_036604_0_1_7"/>
<evidence type="ECO:0000313" key="2">
    <source>
        <dbReference type="EMBL" id="AEA33924.1"/>
    </source>
</evidence>
<dbReference type="EMBL" id="CP002606">
    <property type="protein sequence ID" value="AEA33924.1"/>
    <property type="molecule type" value="Genomic_DNA"/>
</dbReference>
<gene>
    <name evidence="2" type="ordered locus">Hipma_0955</name>
</gene>
<dbReference type="InterPro" id="IPR000600">
    <property type="entry name" value="ROK"/>
</dbReference>
<protein>
    <submittedName>
        <fullName evidence="2">ROK family protein</fullName>
    </submittedName>
</protein>
<dbReference type="SUPFAM" id="SSF53067">
    <property type="entry name" value="Actin-like ATPase domain"/>
    <property type="match status" value="1"/>
</dbReference>
<dbReference type="OrthoDB" id="9810372at2"/>
<organism evidence="2 3">
    <name type="scientific">Hippea maritima (strain ATCC 700847 / DSM 10411 / MH2)</name>
    <dbReference type="NCBI Taxonomy" id="760142"/>
    <lineage>
        <taxon>Bacteria</taxon>
        <taxon>Pseudomonadati</taxon>
        <taxon>Campylobacterota</taxon>
        <taxon>Desulfurellia</taxon>
        <taxon>Desulfurellales</taxon>
        <taxon>Hippeaceae</taxon>
        <taxon>Hippea</taxon>
    </lineage>
</organism>
<comment type="similarity">
    <text evidence="1">Belongs to the ROK (NagC/XylR) family.</text>
</comment>
<evidence type="ECO:0000313" key="3">
    <source>
        <dbReference type="Proteomes" id="UP000008139"/>
    </source>
</evidence>
<dbReference type="InterPro" id="IPR043129">
    <property type="entry name" value="ATPase_NBD"/>
</dbReference>
<evidence type="ECO:0000256" key="1">
    <source>
        <dbReference type="ARBA" id="ARBA00006479"/>
    </source>
</evidence>
<dbReference type="InParanoid" id="F2LVZ0"/>
<sequence length="282" mass="30967">MKNYLAVDIGGSYIRYIAVIEEDEFRGKAITKNIDIVSFLSVLIERYGIEKMVVSLAGQVFDGFIIASPNVDITNSFDFSGYFRSKYNIEVMLENDLNCAAVAEAGYFDAENIAVVYSGSGIGAGVVDNGKIIRGFRNLALELGHIPYKKAPFRCGCGKNNCLELFASSSGIKKWLKLKGADEGFTLNEISLDPELKWIADQYKEALVFGVSVVITLFNPEVVVLGGGIIKSNEWLLNYVKQKLPEFALNVSLEGVNIEISQLEDGSLEGARILAEGRFDES</sequence>
<reference evidence="2 3" key="1">
    <citation type="journal article" date="2011" name="Stand. Genomic Sci.">
        <title>Complete genome sequence of the thermophilic sulfur-reducer Hippea maritima type strain (MH(2)).</title>
        <authorList>
            <person name="Huntemann M."/>
            <person name="Lu M."/>
            <person name="Nolan M."/>
            <person name="Lapidus A."/>
            <person name="Lucas S."/>
            <person name="Hammon N."/>
            <person name="Deshpande S."/>
            <person name="Cheng J.F."/>
            <person name="Tapia R."/>
            <person name="Han C."/>
            <person name="Goodwin L."/>
            <person name="Pitluck S."/>
            <person name="Liolios K."/>
            <person name="Pagani I."/>
            <person name="Ivanova N."/>
            <person name="Ovchinikova G."/>
            <person name="Pati A."/>
            <person name="Chen A."/>
            <person name="Palaniappan K."/>
            <person name="Land M."/>
            <person name="Hauser L."/>
            <person name="Jeffries C.D."/>
            <person name="Detter J.C."/>
            <person name="Brambilla E.M."/>
            <person name="Rohde M."/>
            <person name="Spring S."/>
            <person name="Goker M."/>
            <person name="Woyke T."/>
            <person name="Bristow J."/>
            <person name="Eisen J.A."/>
            <person name="Markowitz V."/>
            <person name="Hugenholtz P."/>
            <person name="Kyrpides N.C."/>
            <person name="Klenk H.P."/>
            <person name="Mavromatis K."/>
        </authorList>
    </citation>
    <scope>NUCLEOTIDE SEQUENCE [LARGE SCALE GENOMIC DNA]</scope>
    <source>
        <strain evidence="3">ATCC 700847 / DSM 10411 / MH2</strain>
    </source>
</reference>
<dbReference type="Proteomes" id="UP000008139">
    <property type="component" value="Chromosome"/>
</dbReference>
<proteinExistence type="inferred from homology"/>
<dbReference type="STRING" id="760142.Hipma_0955"/>